<dbReference type="AlphaFoldDB" id="A0A2S0RF81"/>
<dbReference type="EMBL" id="CP028811">
    <property type="protein sequence ID" value="AWA29751.1"/>
    <property type="molecule type" value="Genomic_DNA"/>
</dbReference>
<reference evidence="1 2" key="1">
    <citation type="submission" date="2018-04" db="EMBL/GenBank/DDBJ databases">
        <title>Genome sequencing of Flavobacterium sp. HYN0048.</title>
        <authorList>
            <person name="Yi H."/>
            <person name="Baek C."/>
        </authorList>
    </citation>
    <scope>NUCLEOTIDE SEQUENCE [LARGE SCALE GENOMIC DNA]</scope>
    <source>
        <strain evidence="1 2">HYN0048</strain>
    </source>
</reference>
<dbReference type="RefSeq" id="WP_108370335.1">
    <property type="nucleotide sequence ID" value="NZ_CP028811.1"/>
</dbReference>
<gene>
    <name evidence="1" type="ORF">HYN48_06480</name>
</gene>
<dbReference type="InterPro" id="IPR016084">
    <property type="entry name" value="Haem_Oase-like_multi-hlx"/>
</dbReference>
<dbReference type="GO" id="GO:0006788">
    <property type="term" value="P:heme oxidation"/>
    <property type="evidence" value="ECO:0007669"/>
    <property type="project" value="InterPro"/>
</dbReference>
<dbReference type="Proteomes" id="UP000244193">
    <property type="component" value="Chromosome"/>
</dbReference>
<dbReference type="GO" id="GO:0004392">
    <property type="term" value="F:heme oxygenase (decyclizing) activity"/>
    <property type="evidence" value="ECO:0007669"/>
    <property type="project" value="InterPro"/>
</dbReference>
<organism evidence="1 2">
    <name type="scientific">Flavobacterium magnum</name>
    <dbReference type="NCBI Taxonomy" id="2162713"/>
    <lineage>
        <taxon>Bacteria</taxon>
        <taxon>Pseudomonadati</taxon>
        <taxon>Bacteroidota</taxon>
        <taxon>Flavobacteriia</taxon>
        <taxon>Flavobacteriales</taxon>
        <taxon>Flavobacteriaceae</taxon>
        <taxon>Flavobacterium</taxon>
    </lineage>
</organism>
<evidence type="ECO:0000313" key="2">
    <source>
        <dbReference type="Proteomes" id="UP000244193"/>
    </source>
</evidence>
<protein>
    <submittedName>
        <fullName evidence="1">Heme oxygenase</fullName>
    </submittedName>
</protein>
<dbReference type="CDD" id="cd19166">
    <property type="entry name" value="HemeO-bac"/>
    <property type="match status" value="1"/>
</dbReference>
<dbReference type="InterPro" id="IPR016053">
    <property type="entry name" value="Haem_Oase-like"/>
</dbReference>
<name>A0A2S0RF81_9FLAO</name>
<keyword evidence="2" id="KW-1185">Reference proteome</keyword>
<accession>A0A2S0RF81</accession>
<dbReference type="OrthoDB" id="114943at2"/>
<evidence type="ECO:0000313" key="1">
    <source>
        <dbReference type="EMBL" id="AWA29751.1"/>
    </source>
</evidence>
<dbReference type="Pfam" id="PF01126">
    <property type="entry name" value="Heme_oxygenase"/>
    <property type="match status" value="1"/>
</dbReference>
<dbReference type="SUPFAM" id="SSF48613">
    <property type="entry name" value="Heme oxygenase-like"/>
    <property type="match status" value="1"/>
</dbReference>
<proteinExistence type="predicted"/>
<dbReference type="KEGG" id="fmg:HYN48_06480"/>
<dbReference type="Gene3D" id="1.20.910.10">
    <property type="entry name" value="Heme oxygenase-like"/>
    <property type="match status" value="1"/>
</dbReference>
<sequence length="206" mass="22870">MANDHASVQEMTRADIFIQQLRTHTADSHNRLEALPVSKSVTSPNITKASYTRYLQLMGAVIQQTESTLFPMLAEVIPDIAERQKIPWIAADLDFLGAAQQAYPSPFSLEIDSVAFAFGMMYVVEGSVLGGRYILKNIQQNLGYQEEGVRYFSGYGNKTGGLWKQFLNALTAFEAQHGHGDEIISGADYAFTAIYDHLKKHSGDED</sequence>